<keyword evidence="3 4" id="KW-0413">Isomerase</keyword>
<keyword evidence="2 4" id="KW-0697">Rotamase</keyword>
<accession>A0A1I4N5T1</accession>
<evidence type="ECO:0000256" key="3">
    <source>
        <dbReference type="ARBA" id="ARBA00023235"/>
    </source>
</evidence>
<dbReference type="RefSeq" id="WP_074904735.1">
    <property type="nucleotide sequence ID" value="NZ_FOUB01000013.1"/>
</dbReference>
<comment type="catalytic activity">
    <reaction evidence="4">
        <text>[protein]-peptidylproline (omega=180) = [protein]-peptidylproline (omega=0)</text>
        <dbReference type="Rhea" id="RHEA:16237"/>
        <dbReference type="Rhea" id="RHEA-COMP:10747"/>
        <dbReference type="Rhea" id="RHEA-COMP:10748"/>
        <dbReference type="ChEBI" id="CHEBI:83833"/>
        <dbReference type="ChEBI" id="CHEBI:83834"/>
        <dbReference type="EC" id="5.2.1.8"/>
    </reaction>
</comment>
<dbReference type="PROSITE" id="PS50072">
    <property type="entry name" value="CSA_PPIASE_2"/>
    <property type="match status" value="1"/>
</dbReference>
<sequence length="191" mass="21030">MTRFLTVMLLIISTTLFAAPPKIRINTNLGPITVELYPEKAPKTVENFLNYVNEDFYNGTVFHRVIANFMIQGGGFDQSLIQKPTKQPIENEATNGLKNEVGTIAMARTNNPHSATAQFFINVANNSFLNHTAPTIQGYGYTVFGKVTEGMEVVNKIATTPTGPKGIFVSDVPRNTIVIESIERLADSPDH</sequence>
<keyword evidence="4" id="KW-0732">Signal</keyword>
<dbReference type="InterPro" id="IPR044665">
    <property type="entry name" value="E_coli_cyclophilin_A-like"/>
</dbReference>
<comment type="similarity">
    <text evidence="1 4">Belongs to the cyclophilin-type PPIase family.</text>
</comment>
<dbReference type="PANTHER" id="PTHR43246">
    <property type="entry name" value="PEPTIDYL-PROLYL CIS-TRANS ISOMERASE CYP38, CHLOROPLASTIC"/>
    <property type="match status" value="1"/>
</dbReference>
<reference evidence="7" key="1">
    <citation type="submission" date="2016-10" db="EMBL/GenBank/DDBJ databases">
        <authorList>
            <person name="Varghese N."/>
            <person name="Submissions S."/>
        </authorList>
    </citation>
    <scope>NUCLEOTIDE SEQUENCE [LARGE SCALE GENOMIC DNA]</scope>
    <source>
        <strain evidence="7">Nm44</strain>
    </source>
</reference>
<keyword evidence="7" id="KW-1185">Reference proteome</keyword>
<protein>
    <recommendedName>
        <fullName evidence="4">Peptidyl-prolyl cis-trans isomerase</fullName>
        <shortName evidence="4">PPIase</shortName>
        <ecNumber evidence="4">5.2.1.8</ecNumber>
    </recommendedName>
</protein>
<dbReference type="Proteomes" id="UP000183287">
    <property type="component" value="Unassembled WGS sequence"/>
</dbReference>
<evidence type="ECO:0000313" key="7">
    <source>
        <dbReference type="Proteomes" id="UP000183287"/>
    </source>
</evidence>
<dbReference type="PROSITE" id="PS00170">
    <property type="entry name" value="CSA_PPIASE_1"/>
    <property type="match status" value="1"/>
</dbReference>
<gene>
    <name evidence="6" type="ORF">SAMN05421863_101343</name>
</gene>
<dbReference type="InterPro" id="IPR002130">
    <property type="entry name" value="Cyclophilin-type_PPIase_dom"/>
</dbReference>
<dbReference type="AlphaFoldDB" id="A0A1I4N5T1"/>
<feature type="domain" description="PPIase cyclophilin-type" evidence="5">
    <location>
        <begin position="26"/>
        <end position="184"/>
    </location>
</feature>
<dbReference type="EMBL" id="FOUB01000013">
    <property type="protein sequence ID" value="SFM10882.1"/>
    <property type="molecule type" value="Genomic_DNA"/>
</dbReference>
<evidence type="ECO:0000256" key="2">
    <source>
        <dbReference type="ARBA" id="ARBA00023110"/>
    </source>
</evidence>
<feature type="chain" id="PRO_5010000999" description="Peptidyl-prolyl cis-trans isomerase" evidence="4">
    <location>
        <begin position="19"/>
        <end position="191"/>
    </location>
</feature>
<evidence type="ECO:0000259" key="5">
    <source>
        <dbReference type="PROSITE" id="PS50072"/>
    </source>
</evidence>
<dbReference type="EC" id="5.2.1.8" evidence="4"/>
<dbReference type="STRING" id="44574.AAW31_15665"/>
<dbReference type="Pfam" id="PF00160">
    <property type="entry name" value="Pro_isomerase"/>
    <property type="match status" value="1"/>
</dbReference>
<evidence type="ECO:0000313" key="6">
    <source>
        <dbReference type="EMBL" id="SFM10882.1"/>
    </source>
</evidence>
<dbReference type="InterPro" id="IPR029000">
    <property type="entry name" value="Cyclophilin-like_dom_sf"/>
</dbReference>
<dbReference type="PRINTS" id="PR00153">
    <property type="entry name" value="CSAPPISMRASE"/>
</dbReference>
<dbReference type="Gene3D" id="2.40.100.10">
    <property type="entry name" value="Cyclophilin-like"/>
    <property type="match status" value="1"/>
</dbReference>
<evidence type="ECO:0000256" key="1">
    <source>
        <dbReference type="ARBA" id="ARBA00007365"/>
    </source>
</evidence>
<dbReference type="GO" id="GO:0003755">
    <property type="term" value="F:peptidyl-prolyl cis-trans isomerase activity"/>
    <property type="evidence" value="ECO:0007669"/>
    <property type="project" value="UniProtKB-UniRule"/>
</dbReference>
<evidence type="ECO:0000256" key="4">
    <source>
        <dbReference type="RuleBase" id="RU363019"/>
    </source>
</evidence>
<proteinExistence type="inferred from homology"/>
<comment type="function">
    <text evidence="4">PPIases accelerate the folding of proteins. It catalyzes the cis-trans isomerization of proline imidic peptide bonds in oligopeptides.</text>
</comment>
<dbReference type="SUPFAM" id="SSF50891">
    <property type="entry name" value="Cyclophilin-like"/>
    <property type="match status" value="1"/>
</dbReference>
<organism evidence="6 7">
    <name type="scientific">Nitrosomonas communis</name>
    <dbReference type="NCBI Taxonomy" id="44574"/>
    <lineage>
        <taxon>Bacteria</taxon>
        <taxon>Pseudomonadati</taxon>
        <taxon>Pseudomonadota</taxon>
        <taxon>Betaproteobacteria</taxon>
        <taxon>Nitrosomonadales</taxon>
        <taxon>Nitrosomonadaceae</taxon>
        <taxon>Nitrosomonas</taxon>
    </lineage>
</organism>
<dbReference type="GO" id="GO:0006457">
    <property type="term" value="P:protein folding"/>
    <property type="evidence" value="ECO:0007669"/>
    <property type="project" value="InterPro"/>
</dbReference>
<name>A0A1I4N5T1_9PROT</name>
<dbReference type="InterPro" id="IPR020892">
    <property type="entry name" value="Cyclophilin-type_PPIase_CS"/>
</dbReference>
<feature type="signal peptide" evidence="4">
    <location>
        <begin position="1"/>
        <end position="18"/>
    </location>
</feature>